<protein>
    <recommendedName>
        <fullName evidence="3">CARDB domain-containing protein</fullName>
    </recommendedName>
</protein>
<dbReference type="EMBL" id="MHQO01000026">
    <property type="protein sequence ID" value="OHA06637.1"/>
    <property type="molecule type" value="Genomic_DNA"/>
</dbReference>
<gene>
    <name evidence="4" type="ORF">A2934_01060</name>
</gene>
<feature type="coiled-coil region" evidence="1">
    <location>
        <begin position="33"/>
        <end position="102"/>
    </location>
</feature>
<evidence type="ECO:0000256" key="2">
    <source>
        <dbReference type="SAM" id="Phobius"/>
    </source>
</evidence>
<keyword evidence="2" id="KW-1133">Transmembrane helix</keyword>
<keyword evidence="1" id="KW-0175">Coiled coil</keyword>
<sequence>MQSTSKIIFSIAVFCILALGAMGALYLSSKSILETMRDDIKRISEENASLDTELRELPMRLETTQKDIETLETNMGVLSNTMEKAEAELNEVTMQIPKLEGSISLLRNISFPPGKRGASIYFAEVAAPLTRQVVISELAFRDTLFDSEGKPVQSTNEKGYPISAPATGMSNYRLIVDGKPVSGSGEFLNNEIRFRDLSIVLPAGDSAGILLKADINANASAETRHGLSINGYRLSMGSITIEKEVSPIFEIGETAKATVRFPNIFAKQIIGNSKMGDRFLIPFTVLNPPRGAKIALFLEFLQRRETLLVKNVPVEHQRVEIVIPTEDCGGAGTNCFPLTPGSYNLKIVMYTGDDFCQTQCPANTPKPKVLGLDRTDNYVQITEAEAGNGDLIVESITVTPNPMLTDEHVKISYVIKNIGTEKIASPDARFRARNNTTGSDLGGFSGINLAAGESYPFSQTDSRPFSASCAHFPVENEIQAIIDYDNDVNEKNETNNSLTIIVECVSEN</sequence>
<feature type="transmembrane region" description="Helical" evidence="2">
    <location>
        <begin position="7"/>
        <end position="27"/>
    </location>
</feature>
<evidence type="ECO:0000313" key="4">
    <source>
        <dbReference type="EMBL" id="OHA06637.1"/>
    </source>
</evidence>
<dbReference type="Gene3D" id="2.60.40.10">
    <property type="entry name" value="Immunoglobulins"/>
    <property type="match status" value="1"/>
</dbReference>
<evidence type="ECO:0000256" key="1">
    <source>
        <dbReference type="SAM" id="Coils"/>
    </source>
</evidence>
<name>A0A1G2L4P6_9BACT</name>
<dbReference type="AlphaFoldDB" id="A0A1G2L4P6"/>
<feature type="domain" description="CARDB" evidence="3">
    <location>
        <begin position="390"/>
        <end position="499"/>
    </location>
</feature>
<proteinExistence type="predicted"/>
<organism evidence="4 5">
    <name type="scientific">Candidatus Sungbacteria bacterium RIFCSPLOWO2_01_FULL_47_10</name>
    <dbReference type="NCBI Taxonomy" id="1802276"/>
    <lineage>
        <taxon>Bacteria</taxon>
        <taxon>Candidatus Sungiibacteriota</taxon>
    </lineage>
</organism>
<evidence type="ECO:0000313" key="5">
    <source>
        <dbReference type="Proteomes" id="UP000177982"/>
    </source>
</evidence>
<accession>A0A1G2L4P6</accession>
<keyword evidence="2" id="KW-0812">Transmembrane</keyword>
<keyword evidence="2" id="KW-0472">Membrane</keyword>
<evidence type="ECO:0000259" key="3">
    <source>
        <dbReference type="Pfam" id="PF07705"/>
    </source>
</evidence>
<dbReference type="Gene3D" id="1.20.5.340">
    <property type="match status" value="1"/>
</dbReference>
<dbReference type="Pfam" id="PF07705">
    <property type="entry name" value="CARDB"/>
    <property type="match status" value="1"/>
</dbReference>
<dbReference type="Proteomes" id="UP000177982">
    <property type="component" value="Unassembled WGS sequence"/>
</dbReference>
<dbReference type="InterPro" id="IPR011635">
    <property type="entry name" value="CARDB"/>
</dbReference>
<dbReference type="InterPro" id="IPR013783">
    <property type="entry name" value="Ig-like_fold"/>
</dbReference>
<comment type="caution">
    <text evidence="4">The sequence shown here is derived from an EMBL/GenBank/DDBJ whole genome shotgun (WGS) entry which is preliminary data.</text>
</comment>
<reference evidence="4 5" key="1">
    <citation type="journal article" date="2016" name="Nat. Commun.">
        <title>Thousands of microbial genomes shed light on interconnected biogeochemical processes in an aquifer system.</title>
        <authorList>
            <person name="Anantharaman K."/>
            <person name="Brown C.T."/>
            <person name="Hug L.A."/>
            <person name="Sharon I."/>
            <person name="Castelle C.J."/>
            <person name="Probst A.J."/>
            <person name="Thomas B.C."/>
            <person name="Singh A."/>
            <person name="Wilkins M.J."/>
            <person name="Karaoz U."/>
            <person name="Brodie E.L."/>
            <person name="Williams K.H."/>
            <person name="Hubbard S.S."/>
            <person name="Banfield J.F."/>
        </authorList>
    </citation>
    <scope>NUCLEOTIDE SEQUENCE [LARGE SCALE GENOMIC DNA]</scope>
</reference>